<dbReference type="Pfam" id="PF01208">
    <property type="entry name" value="URO-D"/>
    <property type="match status" value="1"/>
</dbReference>
<dbReference type="HOGENOM" id="CLU_054162_0_0_12"/>
<proteinExistence type="predicted"/>
<dbReference type="Proteomes" id="UP000009222">
    <property type="component" value="Chromosome"/>
</dbReference>
<sequence length="320" mass="36261">MSNADLLVKAMTYQNPETIPVSIGTLPALWRKHPGEMKEITARYPQFFGDISEQYNYDTYTPASYHEGSFADEWGCVWSNIQEGQESIVTGHPVKTREDIRSLKIPDDRTGRLPHGFMYLRLLDLRGFEEAMFDFADEAPELQILIDKVLEYNMIQVDVAIGKNSGPVQYFGDDLGMQKGLAIGRDKWVKYMKPCFTKLYKKVHDAGKLVYMHTDGCIWEIMPDLKEAGVNMVNPQYRANGLDNLVRVCKGKIPINLDLDRQFLPFATPSSIEDHVRECIEALYLPSGGLGISLELGQDVSPEIIEASLAALEKYRHYKG</sequence>
<dbReference type="STRING" id="545695.TREAZ_2759"/>
<keyword evidence="3" id="KW-1185">Reference proteome</keyword>
<dbReference type="GO" id="GO:0006779">
    <property type="term" value="P:porphyrin-containing compound biosynthetic process"/>
    <property type="evidence" value="ECO:0007669"/>
    <property type="project" value="InterPro"/>
</dbReference>
<dbReference type="RefSeq" id="WP_015712775.1">
    <property type="nucleotide sequence ID" value="NC_015577.1"/>
</dbReference>
<dbReference type="GO" id="GO:0004853">
    <property type="term" value="F:uroporphyrinogen decarboxylase activity"/>
    <property type="evidence" value="ECO:0007669"/>
    <property type="project" value="InterPro"/>
</dbReference>
<evidence type="ECO:0000313" key="3">
    <source>
        <dbReference type="Proteomes" id="UP000009222"/>
    </source>
</evidence>
<dbReference type="eggNOG" id="COG0407">
    <property type="taxonomic scope" value="Bacteria"/>
</dbReference>
<accession>F5YD54</accession>
<dbReference type="Gene3D" id="3.20.20.210">
    <property type="match status" value="1"/>
</dbReference>
<dbReference type="InParanoid" id="F5YD54"/>
<organism evidence="2 3">
    <name type="scientific">Leadbettera azotonutricia (strain ATCC BAA-888 / DSM 13862 / ZAS-9)</name>
    <name type="common">Treponema azotonutricium</name>
    <dbReference type="NCBI Taxonomy" id="545695"/>
    <lineage>
        <taxon>Bacteria</taxon>
        <taxon>Pseudomonadati</taxon>
        <taxon>Spirochaetota</taxon>
        <taxon>Spirochaetia</taxon>
        <taxon>Spirochaetales</taxon>
        <taxon>Breznakiellaceae</taxon>
        <taxon>Leadbettera</taxon>
    </lineage>
</organism>
<dbReference type="InterPro" id="IPR000257">
    <property type="entry name" value="Uroporphyrinogen_deCOase"/>
</dbReference>
<evidence type="ECO:0000259" key="1">
    <source>
        <dbReference type="Pfam" id="PF01208"/>
    </source>
</evidence>
<gene>
    <name evidence="2" type="ordered locus">TREAZ_2759</name>
</gene>
<name>F5YD54_LEAAZ</name>
<protein>
    <recommendedName>
        <fullName evidence="1">Uroporphyrinogen decarboxylase (URO-D) domain-containing protein</fullName>
    </recommendedName>
</protein>
<reference evidence="3" key="1">
    <citation type="submission" date="2009-12" db="EMBL/GenBank/DDBJ databases">
        <title>Complete sequence of Treponema azotonutricium strain ZAS-9.</title>
        <authorList>
            <person name="Tetu S.G."/>
            <person name="Matson E."/>
            <person name="Ren Q."/>
            <person name="Seshadri R."/>
            <person name="Elbourne L."/>
            <person name="Hassan K.A."/>
            <person name="Durkin A."/>
            <person name="Radune D."/>
            <person name="Mohamoud Y."/>
            <person name="Shay R."/>
            <person name="Jin S."/>
            <person name="Zhang X."/>
            <person name="Lucey K."/>
            <person name="Ballor N.R."/>
            <person name="Ottesen E."/>
            <person name="Rosenthal R."/>
            <person name="Allen A."/>
            <person name="Leadbetter J.R."/>
            <person name="Paulsen I.T."/>
        </authorList>
    </citation>
    <scope>NUCLEOTIDE SEQUENCE [LARGE SCALE GENOMIC DNA]</scope>
    <source>
        <strain evidence="3">ATCC BAA-888 / DSM 13862 / ZAS-9</strain>
    </source>
</reference>
<dbReference type="EMBL" id="CP001841">
    <property type="protein sequence ID" value="AEF82050.1"/>
    <property type="molecule type" value="Genomic_DNA"/>
</dbReference>
<dbReference type="AlphaFoldDB" id="F5YD54"/>
<dbReference type="SUPFAM" id="SSF51726">
    <property type="entry name" value="UROD/MetE-like"/>
    <property type="match status" value="1"/>
</dbReference>
<dbReference type="InterPro" id="IPR038071">
    <property type="entry name" value="UROD/MetE-like_sf"/>
</dbReference>
<feature type="domain" description="Uroporphyrinogen decarboxylase (URO-D)" evidence="1">
    <location>
        <begin position="126"/>
        <end position="312"/>
    </location>
</feature>
<dbReference type="KEGG" id="taz:TREAZ_2759"/>
<reference evidence="2 3" key="2">
    <citation type="journal article" date="2011" name="ISME J.">
        <title>RNA-seq reveals cooperative metabolic interactions between two termite-gut spirochete species in co-culture.</title>
        <authorList>
            <person name="Rosenthal A.Z."/>
            <person name="Matson E.G."/>
            <person name="Eldar A."/>
            <person name="Leadbetter J.R."/>
        </authorList>
    </citation>
    <scope>NUCLEOTIDE SEQUENCE [LARGE SCALE GENOMIC DNA]</scope>
    <source>
        <strain evidence="3">ATCC BAA-888 / DSM 13862 / ZAS-9</strain>
    </source>
</reference>
<evidence type="ECO:0000313" key="2">
    <source>
        <dbReference type="EMBL" id="AEF82050.1"/>
    </source>
</evidence>